<comment type="catalytic activity">
    <reaction evidence="6">
        <text>alpha-D-glucose 6-phosphate = beta-D-fructose 6-phosphate</text>
        <dbReference type="Rhea" id="RHEA:11816"/>
        <dbReference type="ChEBI" id="CHEBI:57634"/>
        <dbReference type="ChEBI" id="CHEBI:58225"/>
        <dbReference type="EC" id="5.3.1.9"/>
    </reaction>
</comment>
<dbReference type="AlphaFoldDB" id="A0A1G2HXB6"/>
<proteinExistence type="inferred from homology"/>
<comment type="pathway">
    <text evidence="1">Carbohydrate degradation; glycolysis; D-glyceraldehyde 3-phosphate and glycerone phosphate from D-glucose: step 2/4.</text>
</comment>
<evidence type="ECO:0000256" key="5">
    <source>
        <dbReference type="ARBA" id="ARBA00023152"/>
    </source>
</evidence>
<evidence type="ECO:0000256" key="1">
    <source>
        <dbReference type="ARBA" id="ARBA00004926"/>
    </source>
</evidence>
<dbReference type="UniPathway" id="UPA00109">
    <property type="reaction ID" value="UER00181"/>
</dbReference>
<evidence type="ECO:0000256" key="3">
    <source>
        <dbReference type="ARBA" id="ARBA00011952"/>
    </source>
</evidence>
<dbReference type="GO" id="GO:0005737">
    <property type="term" value="C:cytoplasm"/>
    <property type="evidence" value="ECO:0007669"/>
    <property type="project" value="InterPro"/>
</dbReference>
<reference evidence="8 9" key="1">
    <citation type="journal article" date="2016" name="Nat. Commun.">
        <title>Thousands of microbial genomes shed light on interconnected biogeochemical processes in an aquifer system.</title>
        <authorList>
            <person name="Anantharaman K."/>
            <person name="Brown C.T."/>
            <person name="Hug L.A."/>
            <person name="Sharon I."/>
            <person name="Castelle C.J."/>
            <person name="Probst A.J."/>
            <person name="Thomas B.C."/>
            <person name="Singh A."/>
            <person name="Wilkins M.J."/>
            <person name="Karaoz U."/>
            <person name="Brodie E.L."/>
            <person name="Williams K.H."/>
            <person name="Hubbard S.S."/>
            <person name="Banfield J.F."/>
        </authorList>
    </citation>
    <scope>NUCLEOTIDE SEQUENCE [LARGE SCALE GENOMIC DNA]</scope>
</reference>
<evidence type="ECO:0000256" key="2">
    <source>
        <dbReference type="ARBA" id="ARBA00006542"/>
    </source>
</evidence>
<feature type="domain" description="Glucose-6-phosphate isomerase prokaryote" evidence="7">
    <location>
        <begin position="45"/>
        <end position="176"/>
    </location>
</feature>
<dbReference type="EC" id="5.3.1.9" evidence="3"/>
<dbReference type="GO" id="GO:0004347">
    <property type="term" value="F:glucose-6-phosphate isomerase activity"/>
    <property type="evidence" value="ECO:0007669"/>
    <property type="project" value="UniProtKB-EC"/>
</dbReference>
<evidence type="ECO:0000259" key="7">
    <source>
        <dbReference type="Pfam" id="PF06560"/>
    </source>
</evidence>
<dbReference type="STRING" id="1802205.A3C58_01230"/>
<dbReference type="CDD" id="cd02218">
    <property type="entry name" value="cupin_PGI"/>
    <property type="match status" value="1"/>
</dbReference>
<dbReference type="InterPro" id="IPR014710">
    <property type="entry name" value="RmlC-like_jellyroll"/>
</dbReference>
<comment type="similarity">
    <text evidence="2">Belongs to the archaeal-type GPI family.</text>
</comment>
<evidence type="ECO:0000256" key="6">
    <source>
        <dbReference type="ARBA" id="ARBA00029321"/>
    </source>
</evidence>
<gene>
    <name evidence="8" type="ORF">A3C58_01230</name>
</gene>
<evidence type="ECO:0000313" key="9">
    <source>
        <dbReference type="Proteomes" id="UP000178380"/>
    </source>
</evidence>
<evidence type="ECO:0000313" key="8">
    <source>
        <dbReference type="EMBL" id="OGZ66850.1"/>
    </source>
</evidence>
<keyword evidence="4" id="KW-0312">Gluconeogenesis</keyword>
<name>A0A1G2HXB6_9BACT</name>
<organism evidence="8 9">
    <name type="scientific">Candidatus Staskawiczbacteria bacterium RIFCSPHIGHO2_02_FULL_34_10</name>
    <dbReference type="NCBI Taxonomy" id="1802205"/>
    <lineage>
        <taxon>Bacteria</taxon>
        <taxon>Candidatus Staskawicziibacteriota</taxon>
    </lineage>
</organism>
<sequence>MDINLKNLTPDIRYLDDMKKVCYDQEWFASAENFELYFMYRGIEKKNGIRYDITVIPANMLGNEFVKTKGHYHIGKYQEVYTVLEGQAIYLMQKKKIDDEIEDIYVVKAKKGDVVVIPSDYGHITINPSSIEDLKMANWIDSDCKSDYSLFEKFQGACYYYLATENGASWVKNEHYKNIPDLRFEEPLKEVPKDLDFLKAS</sequence>
<evidence type="ECO:0000256" key="4">
    <source>
        <dbReference type="ARBA" id="ARBA00022432"/>
    </source>
</evidence>
<accession>A0A1G2HXB6</accession>
<protein>
    <recommendedName>
        <fullName evidence="3">glucose-6-phosphate isomerase</fullName>
        <ecNumber evidence="3">5.3.1.9</ecNumber>
    </recommendedName>
</protein>
<dbReference type="InterPro" id="IPR010551">
    <property type="entry name" value="G6P_isomerase_prok"/>
</dbReference>
<dbReference type="Gene3D" id="2.60.120.10">
    <property type="entry name" value="Jelly Rolls"/>
    <property type="match status" value="1"/>
</dbReference>
<dbReference type="SUPFAM" id="SSF51182">
    <property type="entry name" value="RmlC-like cupins"/>
    <property type="match status" value="1"/>
</dbReference>
<dbReference type="InterPro" id="IPR011051">
    <property type="entry name" value="RmlC_Cupin_sf"/>
</dbReference>
<dbReference type="GO" id="GO:0006096">
    <property type="term" value="P:glycolytic process"/>
    <property type="evidence" value="ECO:0007669"/>
    <property type="project" value="UniProtKB-UniPathway"/>
</dbReference>
<dbReference type="Proteomes" id="UP000178380">
    <property type="component" value="Unassembled WGS sequence"/>
</dbReference>
<dbReference type="Pfam" id="PF06560">
    <property type="entry name" value="GPI"/>
    <property type="match status" value="1"/>
</dbReference>
<keyword evidence="5" id="KW-0324">Glycolysis</keyword>
<dbReference type="GO" id="GO:0006094">
    <property type="term" value="P:gluconeogenesis"/>
    <property type="evidence" value="ECO:0007669"/>
    <property type="project" value="UniProtKB-KW"/>
</dbReference>
<dbReference type="EMBL" id="MHOR01000023">
    <property type="protein sequence ID" value="OGZ66850.1"/>
    <property type="molecule type" value="Genomic_DNA"/>
</dbReference>
<comment type="caution">
    <text evidence="8">The sequence shown here is derived from an EMBL/GenBank/DDBJ whole genome shotgun (WGS) entry which is preliminary data.</text>
</comment>